<evidence type="ECO:0000256" key="1">
    <source>
        <dbReference type="ARBA" id="ARBA00006484"/>
    </source>
</evidence>
<evidence type="ECO:0000313" key="3">
    <source>
        <dbReference type="EMBL" id="USJ29061.1"/>
    </source>
</evidence>
<dbReference type="RefSeq" id="WP_235162619.1">
    <property type="nucleotide sequence ID" value="NZ_CP098805.1"/>
</dbReference>
<dbReference type="CDD" id="cd05233">
    <property type="entry name" value="SDR_c"/>
    <property type="match status" value="1"/>
</dbReference>
<protein>
    <submittedName>
        <fullName evidence="3">SDR family oxidoreductase</fullName>
    </submittedName>
</protein>
<sequence length="265" mass="28089">MSSQLFDNQVAIVTGAGQGIGFEIAKQLASQGACVILNDFDEALAKEAASKIRSMEGECVAFAGDASKVEVINGMVEEAVKCFGKLSIVVANAGITLFGDFFTYPEENLRKVLEVNLMGSFLLTQAAARQMRAQKAGGRILLMSSVVGHQAHQFLGAYAMTKAGLEMLAKNLVLELSPHGITINTVAPGATLTERTLAEDPNYPKMWSAITPMGRPAICEDIANAALFLLSPHSGHITGQSLVVDGGWTSVSPLPDLSNLHVNKD</sequence>
<name>A0ABY4XF50_9BACT</name>
<dbReference type="InterPro" id="IPR036291">
    <property type="entry name" value="NAD(P)-bd_dom_sf"/>
</dbReference>
<dbReference type="Pfam" id="PF13561">
    <property type="entry name" value="adh_short_C2"/>
    <property type="match status" value="1"/>
</dbReference>
<dbReference type="InterPro" id="IPR002347">
    <property type="entry name" value="SDR_fam"/>
</dbReference>
<dbReference type="NCBIfam" id="NF005559">
    <property type="entry name" value="PRK07231.1"/>
    <property type="match status" value="1"/>
</dbReference>
<dbReference type="Proteomes" id="UP001055420">
    <property type="component" value="Chromosome"/>
</dbReference>
<dbReference type="PANTHER" id="PTHR42760">
    <property type="entry name" value="SHORT-CHAIN DEHYDROGENASES/REDUCTASES FAMILY MEMBER"/>
    <property type="match status" value="1"/>
</dbReference>
<dbReference type="PRINTS" id="PR00081">
    <property type="entry name" value="GDHRDH"/>
</dbReference>
<dbReference type="PANTHER" id="PTHR42760:SF133">
    <property type="entry name" value="3-OXOACYL-[ACYL-CARRIER-PROTEIN] REDUCTASE"/>
    <property type="match status" value="1"/>
</dbReference>
<keyword evidence="2" id="KW-0560">Oxidoreductase</keyword>
<dbReference type="PRINTS" id="PR00080">
    <property type="entry name" value="SDRFAMILY"/>
</dbReference>
<reference evidence="3" key="1">
    <citation type="submission" date="2022-06" db="EMBL/GenBank/DDBJ databases">
        <title>Novel species in genus Dyadobacter.</title>
        <authorList>
            <person name="Ma C."/>
        </authorList>
    </citation>
    <scope>NUCLEOTIDE SEQUENCE</scope>
    <source>
        <strain evidence="3">CY22</strain>
    </source>
</reference>
<dbReference type="Gene3D" id="3.40.50.720">
    <property type="entry name" value="NAD(P)-binding Rossmann-like Domain"/>
    <property type="match status" value="1"/>
</dbReference>
<proteinExistence type="inferred from homology"/>
<dbReference type="SUPFAM" id="SSF51735">
    <property type="entry name" value="NAD(P)-binding Rossmann-fold domains"/>
    <property type="match status" value="1"/>
</dbReference>
<keyword evidence="4" id="KW-1185">Reference proteome</keyword>
<accession>A0ABY4XF50</accession>
<dbReference type="EMBL" id="CP098805">
    <property type="protein sequence ID" value="USJ29061.1"/>
    <property type="molecule type" value="Genomic_DNA"/>
</dbReference>
<organism evidence="3 4">
    <name type="scientific">Dyadobacter chenhuakuii</name>
    <dbReference type="NCBI Taxonomy" id="2909339"/>
    <lineage>
        <taxon>Bacteria</taxon>
        <taxon>Pseudomonadati</taxon>
        <taxon>Bacteroidota</taxon>
        <taxon>Cytophagia</taxon>
        <taxon>Cytophagales</taxon>
        <taxon>Spirosomataceae</taxon>
        <taxon>Dyadobacter</taxon>
    </lineage>
</organism>
<evidence type="ECO:0000313" key="4">
    <source>
        <dbReference type="Proteomes" id="UP001055420"/>
    </source>
</evidence>
<evidence type="ECO:0000256" key="2">
    <source>
        <dbReference type="ARBA" id="ARBA00023002"/>
    </source>
</evidence>
<comment type="similarity">
    <text evidence="1">Belongs to the short-chain dehydrogenases/reductases (SDR) family.</text>
</comment>
<gene>
    <name evidence="3" type="ORF">NFI80_14380</name>
</gene>